<evidence type="ECO:0000256" key="1">
    <source>
        <dbReference type="ARBA" id="ARBA00004123"/>
    </source>
</evidence>
<evidence type="ECO:0000313" key="7">
    <source>
        <dbReference type="Proteomes" id="UP000015453"/>
    </source>
</evidence>
<dbReference type="PANTHER" id="PTHR31717:SF138">
    <property type="entry name" value="CONSTANS-LIKE PROTEIN DAYS TO HEADING ON CHROMOSOME 2"/>
    <property type="match status" value="1"/>
</dbReference>
<evidence type="ECO:0000256" key="3">
    <source>
        <dbReference type="ARBA" id="ARBA00023242"/>
    </source>
</evidence>
<keyword evidence="2" id="KW-0677">Repeat</keyword>
<reference evidence="6 7" key="1">
    <citation type="journal article" date="2013" name="BMC Genomics">
        <title>The miniature genome of a carnivorous plant Genlisea aurea contains a low number of genes and short non-coding sequences.</title>
        <authorList>
            <person name="Leushkin E.V."/>
            <person name="Sutormin R.A."/>
            <person name="Nabieva E.R."/>
            <person name="Penin A.A."/>
            <person name="Kondrashov A.S."/>
            <person name="Logacheva M.D."/>
        </authorList>
    </citation>
    <scope>NUCLEOTIDE SEQUENCE [LARGE SCALE GENOMIC DNA]</scope>
</reference>
<dbReference type="AlphaFoldDB" id="S8DUE7"/>
<evidence type="ECO:0000256" key="2">
    <source>
        <dbReference type="ARBA" id="ARBA00022737"/>
    </source>
</evidence>
<name>S8DUE7_9LAMI</name>
<dbReference type="Pfam" id="PF06203">
    <property type="entry name" value="CCT"/>
    <property type="match status" value="1"/>
</dbReference>
<evidence type="ECO:0000259" key="5">
    <source>
        <dbReference type="PROSITE" id="PS51017"/>
    </source>
</evidence>
<comment type="caution">
    <text evidence="6">The sequence shown here is derived from an EMBL/GenBank/DDBJ whole genome shotgun (WGS) entry which is preliminary data.</text>
</comment>
<accession>S8DUE7</accession>
<feature type="non-terminal residue" evidence="6">
    <location>
        <position position="1"/>
    </location>
</feature>
<comment type="subcellular location">
    <subcellularLocation>
        <location evidence="1 4">Nucleus</location>
    </subcellularLocation>
</comment>
<protein>
    <recommendedName>
        <fullName evidence="5">CCT domain-containing protein</fullName>
    </recommendedName>
</protein>
<sequence>QVQQLLRAGKLRARSRQNERLEGPSLQSAHFVGKKKSLQMSITFLFFCSKRFLQDFGSKSEMMNCVTLSADSIPCCKSDPDVHFHTLAHSHEQSVHMAAIEEEQRCDTTWPAGHGSLSSSACRDGALLRYKEKKKLRKFDKTIRYASRKVRADVRKRVKGRFVKAGDPYDYDPLKSI</sequence>
<evidence type="ECO:0000256" key="4">
    <source>
        <dbReference type="PROSITE-ProRule" id="PRU00357"/>
    </source>
</evidence>
<evidence type="ECO:0000313" key="6">
    <source>
        <dbReference type="EMBL" id="EPS63522.1"/>
    </source>
</evidence>
<dbReference type="EMBL" id="AUSU01005429">
    <property type="protein sequence ID" value="EPS63522.1"/>
    <property type="molecule type" value="Genomic_DNA"/>
</dbReference>
<keyword evidence="3 4" id="KW-0539">Nucleus</keyword>
<proteinExistence type="predicted"/>
<dbReference type="PROSITE" id="PS51017">
    <property type="entry name" value="CCT"/>
    <property type="match status" value="1"/>
</dbReference>
<dbReference type="PANTHER" id="PTHR31717">
    <property type="entry name" value="ZINC FINGER PROTEIN CONSTANS-LIKE 10"/>
    <property type="match status" value="1"/>
</dbReference>
<dbReference type="Proteomes" id="UP000015453">
    <property type="component" value="Unassembled WGS sequence"/>
</dbReference>
<keyword evidence="7" id="KW-1185">Reference proteome</keyword>
<dbReference type="GO" id="GO:0005634">
    <property type="term" value="C:nucleus"/>
    <property type="evidence" value="ECO:0007669"/>
    <property type="project" value="UniProtKB-SubCell"/>
</dbReference>
<gene>
    <name evidence="6" type="ORF">M569_11263</name>
</gene>
<organism evidence="6 7">
    <name type="scientific">Genlisea aurea</name>
    <dbReference type="NCBI Taxonomy" id="192259"/>
    <lineage>
        <taxon>Eukaryota</taxon>
        <taxon>Viridiplantae</taxon>
        <taxon>Streptophyta</taxon>
        <taxon>Embryophyta</taxon>
        <taxon>Tracheophyta</taxon>
        <taxon>Spermatophyta</taxon>
        <taxon>Magnoliopsida</taxon>
        <taxon>eudicotyledons</taxon>
        <taxon>Gunneridae</taxon>
        <taxon>Pentapetalae</taxon>
        <taxon>asterids</taxon>
        <taxon>lamiids</taxon>
        <taxon>Lamiales</taxon>
        <taxon>Lentibulariaceae</taxon>
        <taxon>Genlisea</taxon>
    </lineage>
</organism>
<feature type="domain" description="CCT" evidence="5">
    <location>
        <begin position="123"/>
        <end position="165"/>
    </location>
</feature>
<dbReference type="InterPro" id="IPR010402">
    <property type="entry name" value="CCT_domain"/>
</dbReference>